<keyword evidence="3" id="KW-1185">Reference proteome</keyword>
<dbReference type="EMBL" id="VCMV01000029">
    <property type="protein sequence ID" value="KAB0265766.1"/>
    <property type="molecule type" value="Genomic_DNA"/>
</dbReference>
<proteinExistence type="predicted"/>
<dbReference type="AlphaFoldDB" id="A0A5N3P7R9"/>
<dbReference type="Proteomes" id="UP000325684">
    <property type="component" value="Unassembled WGS sequence"/>
</dbReference>
<evidence type="ECO:0000313" key="2">
    <source>
        <dbReference type="EMBL" id="KAB0265766.1"/>
    </source>
</evidence>
<evidence type="ECO:0000313" key="3">
    <source>
        <dbReference type="Proteomes" id="UP000325684"/>
    </source>
</evidence>
<evidence type="ECO:0000256" key="1">
    <source>
        <dbReference type="SAM" id="MobiDB-lite"/>
    </source>
</evidence>
<sequence>MLSYAATARAAFVSIIAAGNLIGCAEYVDRKDTIAFSAGNAVQTNIVTHVTDPWPPSSRNKNFAVNGQRMQRAIENYRCGTIPGEANSNGNDGGSNMGGNAASSPGGKDAC</sequence>
<reference evidence="2 3" key="1">
    <citation type="journal article" date="2019" name="Microorganisms">
        <title>Genome Insights into the Novel Species Microvirga brassicacearum, a Rapeseed Endophyte with Biotechnological Potential.</title>
        <authorList>
            <person name="Jimenez-Gomez A."/>
            <person name="Saati-Santamaria Z."/>
            <person name="Igual J.M."/>
            <person name="Rivas R."/>
            <person name="Mateos P.F."/>
            <person name="Garcia-Fraile P."/>
        </authorList>
    </citation>
    <scope>NUCLEOTIDE SEQUENCE [LARGE SCALE GENOMIC DNA]</scope>
    <source>
        <strain evidence="2 3">CDVBN77</strain>
    </source>
</reference>
<accession>A0A5N3P7R9</accession>
<feature type="region of interest" description="Disordered" evidence="1">
    <location>
        <begin position="81"/>
        <end position="111"/>
    </location>
</feature>
<name>A0A5N3P7R9_9HYPH</name>
<comment type="caution">
    <text evidence="2">The sequence shown here is derived from an EMBL/GenBank/DDBJ whole genome shotgun (WGS) entry which is preliminary data.</text>
</comment>
<gene>
    <name evidence="2" type="ORF">FEZ63_17325</name>
</gene>
<protein>
    <submittedName>
        <fullName evidence="2">Uncharacterized protein</fullName>
    </submittedName>
</protein>
<feature type="compositionally biased region" description="Low complexity" evidence="1">
    <location>
        <begin position="98"/>
        <end position="111"/>
    </location>
</feature>
<dbReference type="OrthoDB" id="7679506at2"/>
<organism evidence="2 3">
    <name type="scientific">Microvirga brassicacearum</name>
    <dbReference type="NCBI Taxonomy" id="2580413"/>
    <lineage>
        <taxon>Bacteria</taxon>
        <taxon>Pseudomonadati</taxon>
        <taxon>Pseudomonadota</taxon>
        <taxon>Alphaproteobacteria</taxon>
        <taxon>Hyphomicrobiales</taxon>
        <taxon>Methylobacteriaceae</taxon>
        <taxon>Microvirga</taxon>
    </lineage>
</organism>
<dbReference type="RefSeq" id="WP_150946768.1">
    <property type="nucleotide sequence ID" value="NZ_VCMV01000029.1"/>
</dbReference>